<dbReference type="Proteomes" id="UP000235728">
    <property type="component" value="Unassembled WGS sequence"/>
</dbReference>
<protein>
    <submittedName>
        <fullName evidence="2">Uncharacterized protein</fullName>
    </submittedName>
</protein>
<organism evidence="2 3">
    <name type="scientific">Beauveria bassiana</name>
    <name type="common">White muscardine disease fungus</name>
    <name type="synonym">Tritirachium shiotae</name>
    <dbReference type="NCBI Taxonomy" id="176275"/>
    <lineage>
        <taxon>Eukaryota</taxon>
        <taxon>Fungi</taxon>
        <taxon>Dikarya</taxon>
        <taxon>Ascomycota</taxon>
        <taxon>Pezizomycotina</taxon>
        <taxon>Sordariomycetes</taxon>
        <taxon>Hypocreomycetidae</taxon>
        <taxon>Hypocreales</taxon>
        <taxon>Cordycipitaceae</taxon>
        <taxon>Beauveria</taxon>
    </lineage>
</organism>
<reference evidence="2 3" key="1">
    <citation type="journal article" date="2016" name="Appl. Microbiol. Biotechnol.">
        <title>Characterization of T-DNA insertion mutants with decreased virulence in the entomopathogenic fungus Beauveria bassiana JEF-007.</title>
        <authorList>
            <person name="Kim S."/>
            <person name="Lee S.J."/>
            <person name="Nai Y.S."/>
            <person name="Yu J.S."/>
            <person name="Lee M.R."/>
            <person name="Yang Y.T."/>
            <person name="Kim J.S."/>
        </authorList>
    </citation>
    <scope>NUCLEOTIDE SEQUENCE [LARGE SCALE GENOMIC DNA]</scope>
    <source>
        <strain evidence="2 3">JEF-007</strain>
    </source>
</reference>
<evidence type="ECO:0000256" key="1">
    <source>
        <dbReference type="SAM" id="MobiDB-lite"/>
    </source>
</evidence>
<proteinExistence type="predicted"/>
<feature type="region of interest" description="Disordered" evidence="1">
    <location>
        <begin position="44"/>
        <end position="74"/>
    </location>
</feature>
<comment type="caution">
    <text evidence="2">The sequence shown here is derived from an EMBL/GenBank/DDBJ whole genome shotgun (WGS) entry which is preliminary data.</text>
</comment>
<dbReference type="AlphaFoldDB" id="A0A2N6NB30"/>
<accession>A0A2N6NB30</accession>
<dbReference type="EMBL" id="MRVG01000012">
    <property type="protein sequence ID" value="PMB64480.1"/>
    <property type="molecule type" value="Genomic_DNA"/>
</dbReference>
<sequence length="74" mass="8061">MGAYVVPHSDIVYRVVGKAQLPFGDGLLPDMLRKTSVRPFKSIIQPGPRARHSTTPQTPRQLSVVGLTAPNPKN</sequence>
<evidence type="ECO:0000313" key="2">
    <source>
        <dbReference type="EMBL" id="PMB64480.1"/>
    </source>
</evidence>
<name>A0A2N6NB30_BEABA</name>
<gene>
    <name evidence="2" type="ORF">BM221_009318</name>
</gene>
<evidence type="ECO:0000313" key="3">
    <source>
        <dbReference type="Proteomes" id="UP000235728"/>
    </source>
</evidence>